<reference evidence="5" key="1">
    <citation type="submission" date="2018-06" db="EMBL/GenBank/DDBJ databases">
        <title>Genome assembly of Danube salmon.</title>
        <authorList>
            <person name="Macqueen D.J."/>
            <person name="Gundappa M.K."/>
        </authorList>
    </citation>
    <scope>NUCLEOTIDE SEQUENCE [LARGE SCALE GENOMIC DNA]</scope>
</reference>
<organism evidence="4 5">
    <name type="scientific">Hucho hucho</name>
    <name type="common">huchen</name>
    <dbReference type="NCBI Taxonomy" id="62062"/>
    <lineage>
        <taxon>Eukaryota</taxon>
        <taxon>Metazoa</taxon>
        <taxon>Chordata</taxon>
        <taxon>Craniata</taxon>
        <taxon>Vertebrata</taxon>
        <taxon>Euteleostomi</taxon>
        <taxon>Actinopterygii</taxon>
        <taxon>Neopterygii</taxon>
        <taxon>Teleostei</taxon>
        <taxon>Protacanthopterygii</taxon>
        <taxon>Salmoniformes</taxon>
        <taxon>Salmonidae</taxon>
        <taxon>Salmoninae</taxon>
        <taxon>Hucho</taxon>
    </lineage>
</organism>
<evidence type="ECO:0000256" key="1">
    <source>
        <dbReference type="SAM" id="MobiDB-lite"/>
    </source>
</evidence>
<feature type="compositionally biased region" description="Gly residues" evidence="1">
    <location>
        <begin position="159"/>
        <end position="169"/>
    </location>
</feature>
<feature type="compositionally biased region" description="Polar residues" evidence="1">
    <location>
        <begin position="507"/>
        <end position="530"/>
    </location>
</feature>
<dbReference type="InterPro" id="IPR015425">
    <property type="entry name" value="FH2_Formin"/>
</dbReference>
<dbReference type="InterPro" id="IPR001478">
    <property type="entry name" value="PDZ"/>
</dbReference>
<feature type="compositionally biased region" description="Polar residues" evidence="1">
    <location>
        <begin position="408"/>
        <end position="417"/>
    </location>
</feature>
<dbReference type="InterPro" id="IPR051425">
    <property type="entry name" value="Formin_Homology"/>
</dbReference>
<feature type="compositionally biased region" description="Pro residues" evidence="1">
    <location>
        <begin position="384"/>
        <end position="401"/>
    </location>
</feature>
<dbReference type="SMART" id="SM00498">
    <property type="entry name" value="FH2"/>
    <property type="match status" value="1"/>
</dbReference>
<feature type="region of interest" description="Disordered" evidence="1">
    <location>
        <begin position="377"/>
        <end position="441"/>
    </location>
</feature>
<feature type="region of interest" description="Disordered" evidence="1">
    <location>
        <begin position="274"/>
        <end position="294"/>
    </location>
</feature>
<dbReference type="Ensembl" id="ENSHHUT00000091880.1">
    <property type="protein sequence ID" value="ENSHHUP00000089116.1"/>
    <property type="gene ID" value="ENSHHUG00000051441.1"/>
</dbReference>
<name>A0A4W5RGV1_9TELE</name>
<dbReference type="Gene3D" id="2.30.42.10">
    <property type="match status" value="1"/>
</dbReference>
<keyword evidence="5" id="KW-1185">Reference proteome</keyword>
<dbReference type="SMART" id="SM00228">
    <property type="entry name" value="PDZ"/>
    <property type="match status" value="1"/>
</dbReference>
<dbReference type="SUPFAM" id="SSF50156">
    <property type="entry name" value="PDZ domain-like"/>
    <property type="match status" value="1"/>
</dbReference>
<feature type="compositionally biased region" description="Pro residues" evidence="1">
    <location>
        <begin position="532"/>
        <end position="553"/>
    </location>
</feature>
<dbReference type="PANTHER" id="PTHR45725">
    <property type="entry name" value="FORMIN HOMOLOGY 2 FAMILY MEMBER"/>
    <property type="match status" value="1"/>
</dbReference>
<accession>A0A4W5RGV1</accession>
<dbReference type="SUPFAM" id="SSF101447">
    <property type="entry name" value="Formin homology 2 domain (FH2 domain)"/>
    <property type="match status" value="1"/>
</dbReference>
<evidence type="ECO:0000313" key="4">
    <source>
        <dbReference type="Ensembl" id="ENSHHUP00000089116.1"/>
    </source>
</evidence>
<feature type="region of interest" description="Disordered" evidence="1">
    <location>
        <begin position="149"/>
        <end position="169"/>
    </location>
</feature>
<dbReference type="AlphaFoldDB" id="A0A4W5RGV1"/>
<feature type="region of interest" description="Disordered" evidence="1">
    <location>
        <begin position="962"/>
        <end position="984"/>
    </location>
</feature>
<reference evidence="4" key="2">
    <citation type="submission" date="2025-08" db="UniProtKB">
        <authorList>
            <consortium name="Ensembl"/>
        </authorList>
    </citation>
    <scope>IDENTIFICATION</scope>
</reference>
<dbReference type="Pfam" id="PF02181">
    <property type="entry name" value="FH2"/>
    <property type="match status" value="1"/>
</dbReference>
<dbReference type="InterPro" id="IPR036034">
    <property type="entry name" value="PDZ_sf"/>
</dbReference>
<dbReference type="GeneTree" id="ENSGT00940000157625"/>
<protein>
    <submittedName>
        <fullName evidence="4">Grid2 interacting protein</fullName>
    </submittedName>
</protein>
<dbReference type="Gene3D" id="1.20.58.2220">
    <property type="entry name" value="Formin, FH2 domain"/>
    <property type="match status" value="1"/>
</dbReference>
<feature type="compositionally biased region" description="Low complexity" evidence="1">
    <location>
        <begin position="975"/>
        <end position="984"/>
    </location>
</feature>
<dbReference type="Proteomes" id="UP000314982">
    <property type="component" value="Unassembled WGS sequence"/>
</dbReference>
<feature type="domain" description="PDZ" evidence="2">
    <location>
        <begin position="70"/>
        <end position="147"/>
    </location>
</feature>
<proteinExistence type="predicted"/>
<evidence type="ECO:0000313" key="5">
    <source>
        <dbReference type="Proteomes" id="UP000314982"/>
    </source>
</evidence>
<feature type="domain" description="FH2" evidence="3">
    <location>
        <begin position="588"/>
        <end position="982"/>
    </location>
</feature>
<feature type="compositionally biased region" description="Pro residues" evidence="1">
    <location>
        <begin position="567"/>
        <end position="587"/>
    </location>
</feature>
<dbReference type="Pfam" id="PF00595">
    <property type="entry name" value="PDZ"/>
    <property type="match status" value="1"/>
</dbReference>
<dbReference type="InterPro" id="IPR042201">
    <property type="entry name" value="FH2_Formin_sf"/>
</dbReference>
<sequence length="984" mass="109318">MATAVLFQSLSHVLFPSTLSRVRISETPYQGLGLVRHLTKDTLPRVRVSETPYHIHIPSCVLCFYLYCRTVRVCKGNLSFGFTLRGHAPVWIDSVIPGSPADKAGLKPGDRILFLNGLDMRSCSHEKVVSMLQGSGAMPTLVVEEGPPTFTLAEPEQPGGPGRASPGGGVPRSPVLNSLQWVAEILPPSIRVQGRTFGQQLEHLLTIQERYTICKALENFFQHRNVDTLIVDVFPVLDTPAKQVIWRFVYQLLTYEEQEHCQSKISRFLGYKAAAPPPEPEPAPEPHRRSSSMRVTGTAYRASMRGRSSDDLIIGTHLGMGTCVCLLEMGMRLAPGERQSGDGTSLPETPNNLTNVGTQVRLREVVLCGSVGRAWRLQRSRKCAPPPPSAWQEPLPSPPAPVQFYPTGLTSQTSAESNPYISLDSPPPSPPDYPASPPSHARLNKRRYTFSHPPRSSDTDRFLDALSEQLGQRVAIVDDFLSPENDYEEVGSYRYGDGGFIIPPELSSPSECQGSSGEDASSLTYSSSSEHIPPPPMTPPPPPPIQFNDPPLPQSYTNNLDQLGKQEPPPPPPLPPPGTPPPLPRPGLPRMDSNHMSVKRLRWEQVENSEGTIWGQLGEDSDYDKLNDMVKYLDLELHFGTQKNPNPAPQSETFKKKDVVEILSHKKAYNASILIAHLKLSQGELRQVLMTMATERLEPTHIKQLLLYAPDAEEVKQYEQYSEDPAKLSEPDQFVLQMLSVPEYKTRLRSLHFKSTLQEKTEEMRGGYDCIYNASMELKTSKKLAKILEFVLAMGNYLNNGQPKTGNKTTGFKINFLTELGTTKTVDGKSTFLHILIKSLCLHFPNVLDFAKDLTTVPLAAKVNQRTITSDLNDLHTTIQDIRSACQKMPATADDRFAAVMSGFLENIHPALQSLESLQQRAMEEWSNTASFFGEDSRATNTEVFFGIFAEFLAKFERALSENQANENPPRSPRSPRMASPLAW</sequence>
<dbReference type="STRING" id="62062.ENSHHUP00000089116"/>
<dbReference type="Gene3D" id="1.20.1160.20">
    <property type="match status" value="1"/>
</dbReference>
<dbReference type="PANTHER" id="PTHR45725:SF13">
    <property type="entry name" value="DELPHILIN-LIKE ISOFORM X1"/>
    <property type="match status" value="1"/>
</dbReference>
<dbReference type="PROSITE" id="PS50106">
    <property type="entry name" value="PDZ"/>
    <property type="match status" value="1"/>
</dbReference>
<dbReference type="PROSITE" id="PS51444">
    <property type="entry name" value="FH2"/>
    <property type="match status" value="1"/>
</dbReference>
<evidence type="ECO:0000259" key="3">
    <source>
        <dbReference type="PROSITE" id="PS51444"/>
    </source>
</evidence>
<dbReference type="CDD" id="cd06744">
    <property type="entry name" value="PDZ2_L-delphilin-like"/>
    <property type="match status" value="1"/>
</dbReference>
<feature type="compositionally biased region" description="Pro residues" evidence="1">
    <location>
        <begin position="425"/>
        <end position="437"/>
    </location>
</feature>
<evidence type="ECO:0000259" key="2">
    <source>
        <dbReference type="PROSITE" id="PS50106"/>
    </source>
</evidence>
<dbReference type="CDD" id="cd07355">
    <property type="entry name" value="HN_L-delphilin-R2_like"/>
    <property type="match status" value="1"/>
</dbReference>
<feature type="region of interest" description="Disordered" evidence="1">
    <location>
        <begin position="501"/>
        <end position="593"/>
    </location>
</feature>
<reference evidence="4" key="3">
    <citation type="submission" date="2025-09" db="UniProtKB">
        <authorList>
            <consortium name="Ensembl"/>
        </authorList>
    </citation>
    <scope>IDENTIFICATION</scope>
</reference>